<organism evidence="1 2">
    <name type="scientific">Hypholoma sublateritium (strain FD-334 SS-4)</name>
    <dbReference type="NCBI Taxonomy" id="945553"/>
    <lineage>
        <taxon>Eukaryota</taxon>
        <taxon>Fungi</taxon>
        <taxon>Dikarya</taxon>
        <taxon>Basidiomycota</taxon>
        <taxon>Agaricomycotina</taxon>
        <taxon>Agaricomycetes</taxon>
        <taxon>Agaricomycetidae</taxon>
        <taxon>Agaricales</taxon>
        <taxon>Agaricineae</taxon>
        <taxon>Strophariaceae</taxon>
        <taxon>Hypholoma</taxon>
    </lineage>
</organism>
<protein>
    <submittedName>
        <fullName evidence="1">Uncharacterized protein</fullName>
    </submittedName>
</protein>
<sequence length="166" mass="17988">MPLARSRATPLPCPDNHRIDAPFYTPHPNRPAVHHAPVRRPFAVPRAASPSSVRVSGPRSMFVCGTLRVVSVRLVCAGTRWSCAGVDVVGADSSPPLPHQPARATNATAVSCPLRSRGVAPRMSCARLPPGFRDMRTDRIMCACRRTPYARALVSDERMAGRDGTR</sequence>
<dbReference type="AlphaFoldDB" id="A0A0D2NLA2"/>
<evidence type="ECO:0000313" key="1">
    <source>
        <dbReference type="EMBL" id="KJA17401.1"/>
    </source>
</evidence>
<name>A0A0D2NLA2_HYPSF</name>
<dbReference type="Proteomes" id="UP000054270">
    <property type="component" value="Unassembled WGS sequence"/>
</dbReference>
<proteinExistence type="predicted"/>
<accession>A0A0D2NLA2</accession>
<reference evidence="2" key="1">
    <citation type="submission" date="2014-04" db="EMBL/GenBank/DDBJ databases">
        <title>Evolutionary Origins and Diversification of the Mycorrhizal Mutualists.</title>
        <authorList>
            <consortium name="DOE Joint Genome Institute"/>
            <consortium name="Mycorrhizal Genomics Consortium"/>
            <person name="Kohler A."/>
            <person name="Kuo A."/>
            <person name="Nagy L.G."/>
            <person name="Floudas D."/>
            <person name="Copeland A."/>
            <person name="Barry K.W."/>
            <person name="Cichocki N."/>
            <person name="Veneault-Fourrey C."/>
            <person name="LaButti K."/>
            <person name="Lindquist E.A."/>
            <person name="Lipzen A."/>
            <person name="Lundell T."/>
            <person name="Morin E."/>
            <person name="Murat C."/>
            <person name="Riley R."/>
            <person name="Ohm R."/>
            <person name="Sun H."/>
            <person name="Tunlid A."/>
            <person name="Henrissat B."/>
            <person name="Grigoriev I.V."/>
            <person name="Hibbett D.S."/>
            <person name="Martin F."/>
        </authorList>
    </citation>
    <scope>NUCLEOTIDE SEQUENCE [LARGE SCALE GENOMIC DNA]</scope>
    <source>
        <strain evidence="2">FD-334 SS-4</strain>
    </source>
</reference>
<dbReference type="EMBL" id="KN817604">
    <property type="protein sequence ID" value="KJA17401.1"/>
    <property type="molecule type" value="Genomic_DNA"/>
</dbReference>
<evidence type="ECO:0000313" key="2">
    <source>
        <dbReference type="Proteomes" id="UP000054270"/>
    </source>
</evidence>
<keyword evidence="2" id="KW-1185">Reference proteome</keyword>
<gene>
    <name evidence="1" type="ORF">HYPSUDRAFT_1021638</name>
</gene>